<comment type="caution">
    <text evidence="2">The sequence shown here is derived from an EMBL/GenBank/DDBJ whole genome shotgun (WGS) entry which is preliminary data.</text>
</comment>
<evidence type="ECO:0000313" key="3">
    <source>
        <dbReference type="Proteomes" id="UP000626220"/>
    </source>
</evidence>
<organism evidence="2 3">
    <name type="scientific">Seohaeicola zhoushanensis</name>
    <dbReference type="NCBI Taxonomy" id="1569283"/>
    <lineage>
        <taxon>Bacteria</taxon>
        <taxon>Pseudomonadati</taxon>
        <taxon>Pseudomonadota</taxon>
        <taxon>Alphaproteobacteria</taxon>
        <taxon>Rhodobacterales</taxon>
        <taxon>Roseobacteraceae</taxon>
        <taxon>Seohaeicola</taxon>
    </lineage>
</organism>
<evidence type="ECO:0000313" key="2">
    <source>
        <dbReference type="EMBL" id="GHF76458.1"/>
    </source>
</evidence>
<proteinExistence type="predicted"/>
<dbReference type="Proteomes" id="UP000626220">
    <property type="component" value="Unassembled WGS sequence"/>
</dbReference>
<feature type="region of interest" description="Disordered" evidence="1">
    <location>
        <begin position="10"/>
        <end position="34"/>
    </location>
</feature>
<name>A0A8J3H465_9RHOB</name>
<dbReference type="EMBL" id="BNCJ01000060">
    <property type="protein sequence ID" value="GHF76458.1"/>
    <property type="molecule type" value="Genomic_DNA"/>
</dbReference>
<feature type="compositionally biased region" description="Polar residues" evidence="1">
    <location>
        <begin position="10"/>
        <end position="22"/>
    </location>
</feature>
<dbReference type="AlphaFoldDB" id="A0A8J3H465"/>
<keyword evidence="3" id="KW-1185">Reference proteome</keyword>
<reference evidence="2" key="2">
    <citation type="submission" date="2020-09" db="EMBL/GenBank/DDBJ databases">
        <authorList>
            <person name="Sun Q."/>
            <person name="Kim S."/>
        </authorList>
    </citation>
    <scope>NUCLEOTIDE SEQUENCE</scope>
    <source>
        <strain evidence="2">KCTC 42650</strain>
    </source>
</reference>
<gene>
    <name evidence="2" type="ORF">GCM10017056_53280</name>
</gene>
<reference evidence="2" key="1">
    <citation type="journal article" date="2014" name="Int. J. Syst. Evol. Microbiol.">
        <title>Complete genome sequence of Corynebacterium casei LMG S-19264T (=DSM 44701T), isolated from a smear-ripened cheese.</title>
        <authorList>
            <consortium name="US DOE Joint Genome Institute (JGI-PGF)"/>
            <person name="Walter F."/>
            <person name="Albersmeier A."/>
            <person name="Kalinowski J."/>
            <person name="Ruckert C."/>
        </authorList>
    </citation>
    <scope>NUCLEOTIDE SEQUENCE</scope>
    <source>
        <strain evidence="2">KCTC 42650</strain>
    </source>
</reference>
<accession>A0A8J3H465</accession>
<protein>
    <submittedName>
        <fullName evidence="2">Uncharacterized protein</fullName>
    </submittedName>
</protein>
<evidence type="ECO:0000256" key="1">
    <source>
        <dbReference type="SAM" id="MobiDB-lite"/>
    </source>
</evidence>
<sequence length="180" mass="19006">MVGGVVHNIIQENRMTQTSTTKPAGAAGEDPRTPDMATHLSSMLTVLATELRPVLGADTSPQARRVTAWLNGGGEVAEHGRFDEAALTALVCDLVTLRNARFVFALGPDRAVKPRRAVAVNDTGGAAALGAAVSHLVAGIGKVDAEMALRLARTALVQDETHRRDVAERILAHPGMLSRF</sequence>